<dbReference type="EMBL" id="LRGB01007628">
    <property type="protein sequence ID" value="KZS01093.1"/>
    <property type="molecule type" value="Genomic_DNA"/>
</dbReference>
<feature type="region of interest" description="Disordered" evidence="1">
    <location>
        <begin position="21"/>
        <end position="104"/>
    </location>
</feature>
<gene>
    <name evidence="2" type="ORF">APZ42_002348</name>
</gene>
<evidence type="ECO:0000313" key="3">
    <source>
        <dbReference type="Proteomes" id="UP000076858"/>
    </source>
</evidence>
<sequence length="124" mass="13716">DLSTLAIVTVFIGNSANFISMAKRKRSSNPRAGTSHDDEYMPMMDDVMLSSTPFKTYGNDSSTAQDSHEESEDSESDINISGRSSRLSNNSKARGPKKRSPIWKFFDTSGEGKQLKTKCNLTKI</sequence>
<dbReference type="AlphaFoldDB" id="A0A164IBL4"/>
<feature type="compositionally biased region" description="Polar residues" evidence="1">
    <location>
        <begin position="49"/>
        <end position="65"/>
    </location>
</feature>
<protein>
    <submittedName>
        <fullName evidence="2">Uncharacterized protein</fullName>
    </submittedName>
</protein>
<feature type="compositionally biased region" description="Polar residues" evidence="1">
    <location>
        <begin position="78"/>
        <end position="92"/>
    </location>
</feature>
<evidence type="ECO:0000313" key="2">
    <source>
        <dbReference type="EMBL" id="KZS01093.1"/>
    </source>
</evidence>
<organism evidence="2 3">
    <name type="scientific">Daphnia magna</name>
    <dbReference type="NCBI Taxonomy" id="35525"/>
    <lineage>
        <taxon>Eukaryota</taxon>
        <taxon>Metazoa</taxon>
        <taxon>Ecdysozoa</taxon>
        <taxon>Arthropoda</taxon>
        <taxon>Crustacea</taxon>
        <taxon>Branchiopoda</taxon>
        <taxon>Diplostraca</taxon>
        <taxon>Cladocera</taxon>
        <taxon>Anomopoda</taxon>
        <taxon>Daphniidae</taxon>
        <taxon>Daphnia</taxon>
    </lineage>
</organism>
<keyword evidence="3" id="KW-1185">Reference proteome</keyword>
<dbReference type="Proteomes" id="UP000076858">
    <property type="component" value="Unassembled WGS sequence"/>
</dbReference>
<feature type="non-terminal residue" evidence="2">
    <location>
        <position position="124"/>
    </location>
</feature>
<accession>A0A164IBL4</accession>
<feature type="non-terminal residue" evidence="2">
    <location>
        <position position="1"/>
    </location>
</feature>
<proteinExistence type="predicted"/>
<reference evidence="2 3" key="1">
    <citation type="submission" date="2016-03" db="EMBL/GenBank/DDBJ databases">
        <title>EvidentialGene: Evidence-directed Construction of Genes on Genomes.</title>
        <authorList>
            <person name="Gilbert D.G."/>
            <person name="Choi J.-H."/>
            <person name="Mockaitis K."/>
            <person name="Colbourne J."/>
            <person name="Pfrender M."/>
        </authorList>
    </citation>
    <scope>NUCLEOTIDE SEQUENCE [LARGE SCALE GENOMIC DNA]</scope>
    <source>
        <strain evidence="2 3">Xinb3</strain>
        <tissue evidence="2">Complete organism</tissue>
    </source>
</reference>
<dbReference type="OrthoDB" id="7699631at2759"/>
<evidence type="ECO:0000256" key="1">
    <source>
        <dbReference type="SAM" id="MobiDB-lite"/>
    </source>
</evidence>
<comment type="caution">
    <text evidence="2">The sequence shown here is derived from an EMBL/GenBank/DDBJ whole genome shotgun (WGS) entry which is preliminary data.</text>
</comment>
<name>A0A164IBL4_9CRUS</name>